<dbReference type="Pfam" id="PF03886">
    <property type="entry name" value="ABC_trans_aux"/>
    <property type="match status" value="1"/>
</dbReference>
<evidence type="ECO:0000256" key="1">
    <source>
        <dbReference type="SAM" id="SignalP"/>
    </source>
</evidence>
<keyword evidence="4" id="KW-1185">Reference proteome</keyword>
<organism evidence="3 4">
    <name type="scientific">Billgrantia montanilacus</name>
    <dbReference type="NCBI Taxonomy" id="2282305"/>
    <lineage>
        <taxon>Bacteria</taxon>
        <taxon>Pseudomonadati</taxon>
        <taxon>Pseudomonadota</taxon>
        <taxon>Gammaproteobacteria</taxon>
        <taxon>Oceanospirillales</taxon>
        <taxon>Halomonadaceae</taxon>
        <taxon>Billgrantia</taxon>
    </lineage>
</organism>
<reference evidence="3 4" key="1">
    <citation type="submission" date="2018-07" db="EMBL/GenBank/DDBJ databases">
        <title>Halomonas montanilacus sp. nov., isolated from Lake Pengyan on Tibetan Plateau.</title>
        <authorList>
            <person name="Lu H."/>
            <person name="Xing P."/>
            <person name="Wu Q."/>
        </authorList>
    </citation>
    <scope>NUCLEOTIDE SEQUENCE [LARGE SCALE GENOMIC DNA]</scope>
    <source>
        <strain evidence="3 4">PYC7W</strain>
    </source>
</reference>
<evidence type="ECO:0000313" key="3">
    <source>
        <dbReference type="EMBL" id="RCV86486.1"/>
    </source>
</evidence>
<protein>
    <recommendedName>
        <fullName evidence="2">ABC-type transport auxiliary lipoprotein component domain-containing protein</fullName>
    </recommendedName>
</protein>
<gene>
    <name evidence="3" type="ORF">DU505_20575</name>
</gene>
<sequence>MRILPALLTLTMLLGLSGCATSTTPANRFMLPDSQAVPSGGSDAEHVLRVRAPRLAHYLDVDGIVLQLDDISLNAARQHLWAEPLGRQLERGMRARLAERLGDTRVLRDEGGQREPDALFLRLEVDSFQGRYDGLAVASGLWQLLAADGTLVAMENFRAETELDDDGYPALVRALGRSWDQVADQVAATIRRHR</sequence>
<evidence type="ECO:0000313" key="4">
    <source>
        <dbReference type="Proteomes" id="UP000252405"/>
    </source>
</evidence>
<dbReference type="InterPro" id="IPR005586">
    <property type="entry name" value="ABC_trans_aux"/>
</dbReference>
<dbReference type="PROSITE" id="PS51257">
    <property type="entry name" value="PROKAR_LIPOPROTEIN"/>
    <property type="match status" value="1"/>
</dbReference>
<dbReference type="AlphaFoldDB" id="A0A368TQ96"/>
<dbReference type="Gene3D" id="3.40.50.10610">
    <property type="entry name" value="ABC-type transport auxiliary lipoprotein component"/>
    <property type="match status" value="1"/>
</dbReference>
<dbReference type="OrthoDB" id="5600407at2"/>
<accession>A0A368TQ96</accession>
<comment type="caution">
    <text evidence="3">The sequence shown here is derived from an EMBL/GenBank/DDBJ whole genome shotgun (WGS) entry which is preliminary data.</text>
</comment>
<evidence type="ECO:0000259" key="2">
    <source>
        <dbReference type="Pfam" id="PF03886"/>
    </source>
</evidence>
<dbReference type="EMBL" id="QPII01000024">
    <property type="protein sequence ID" value="RCV86486.1"/>
    <property type="molecule type" value="Genomic_DNA"/>
</dbReference>
<feature type="chain" id="PRO_5016952293" description="ABC-type transport auxiliary lipoprotein component domain-containing protein" evidence="1">
    <location>
        <begin position="23"/>
        <end position="194"/>
    </location>
</feature>
<name>A0A368TQ96_9GAMM</name>
<dbReference type="Proteomes" id="UP000252405">
    <property type="component" value="Unassembled WGS sequence"/>
</dbReference>
<proteinExistence type="predicted"/>
<feature type="signal peptide" evidence="1">
    <location>
        <begin position="1"/>
        <end position="22"/>
    </location>
</feature>
<dbReference type="RefSeq" id="WP_114480843.1">
    <property type="nucleotide sequence ID" value="NZ_QPII01000024.1"/>
</dbReference>
<keyword evidence="1" id="KW-0732">Signal</keyword>
<dbReference type="SUPFAM" id="SSF159594">
    <property type="entry name" value="XCC0632-like"/>
    <property type="match status" value="1"/>
</dbReference>
<feature type="domain" description="ABC-type transport auxiliary lipoprotein component" evidence="2">
    <location>
        <begin position="32"/>
        <end position="187"/>
    </location>
</feature>